<accession>A0A316UV23</accession>
<protein>
    <submittedName>
        <fullName evidence="1">Uncharacterized protein</fullName>
    </submittedName>
</protein>
<keyword evidence="2" id="KW-1185">Reference proteome</keyword>
<evidence type="ECO:0000313" key="2">
    <source>
        <dbReference type="Proteomes" id="UP000245884"/>
    </source>
</evidence>
<reference evidence="1 2" key="1">
    <citation type="journal article" date="2018" name="Mol. Biol. Evol.">
        <title>Broad Genomic Sampling Reveals a Smut Pathogenic Ancestry of the Fungal Clade Ustilaginomycotina.</title>
        <authorList>
            <person name="Kijpornyongpan T."/>
            <person name="Mondo S.J."/>
            <person name="Barry K."/>
            <person name="Sandor L."/>
            <person name="Lee J."/>
            <person name="Lipzen A."/>
            <person name="Pangilinan J."/>
            <person name="LaButti K."/>
            <person name="Hainaut M."/>
            <person name="Henrissat B."/>
            <person name="Grigoriev I.V."/>
            <person name="Spatafora J.W."/>
            <person name="Aime M.C."/>
        </authorList>
    </citation>
    <scope>NUCLEOTIDE SEQUENCE [LARGE SCALE GENOMIC DNA]</scope>
    <source>
        <strain evidence="1 2">MCA 5214</strain>
    </source>
</reference>
<organism evidence="1 2">
    <name type="scientific">Jaminaea rosea</name>
    <dbReference type="NCBI Taxonomy" id="1569628"/>
    <lineage>
        <taxon>Eukaryota</taxon>
        <taxon>Fungi</taxon>
        <taxon>Dikarya</taxon>
        <taxon>Basidiomycota</taxon>
        <taxon>Ustilaginomycotina</taxon>
        <taxon>Exobasidiomycetes</taxon>
        <taxon>Microstromatales</taxon>
        <taxon>Microstromatales incertae sedis</taxon>
        <taxon>Jaminaea</taxon>
    </lineage>
</organism>
<dbReference type="GeneID" id="37029966"/>
<gene>
    <name evidence="1" type="ORF">BDZ90DRAFT_259186</name>
</gene>
<evidence type="ECO:0000313" key="1">
    <source>
        <dbReference type="EMBL" id="PWN29129.1"/>
    </source>
</evidence>
<name>A0A316UV23_9BASI</name>
<dbReference type="EMBL" id="KZ819664">
    <property type="protein sequence ID" value="PWN29129.1"/>
    <property type="molecule type" value="Genomic_DNA"/>
</dbReference>
<dbReference type="RefSeq" id="XP_025363741.1">
    <property type="nucleotide sequence ID" value="XM_025508143.1"/>
</dbReference>
<proteinExistence type="predicted"/>
<sequence length="303" mass="34259">MYSRLQSHLRKFYELFGIYKGLLDKGKYETALRVNTNGAVTTRILESVVPGRFLKDMHFESQTSLQTVVTKFVSGQLDAKKELFLCLNPASSALYGGLSILLRSGQHPEKEEYWQETAWPLSPQYQRLADKLFSTLSKEEQKERLQRAAHIAAIDEEGRLPLLPWATFEAQAGAAGLLVLTNRLKELRMPDGKRITILTSYGKHAREKRSHVYQKLGLGDHWDKWGSDADNAWPQVMARLDLRGNDGSFRAPGRMTKSGAEDRPPLLAEQRAELMAAPFNGQGSWKRLPFYITARLTWAPSGP</sequence>
<dbReference type="AlphaFoldDB" id="A0A316UV23"/>
<dbReference type="Proteomes" id="UP000245884">
    <property type="component" value="Unassembled WGS sequence"/>
</dbReference>